<dbReference type="InterPro" id="IPR011006">
    <property type="entry name" value="CheY-like_superfamily"/>
</dbReference>
<dbReference type="GO" id="GO:0000976">
    <property type="term" value="F:transcription cis-regulatory region binding"/>
    <property type="evidence" value="ECO:0007669"/>
    <property type="project" value="TreeGrafter"/>
</dbReference>
<dbReference type="Pfam" id="PF00072">
    <property type="entry name" value="Response_reg"/>
    <property type="match status" value="1"/>
</dbReference>
<feature type="domain" description="OmpR/PhoB-type" evidence="7">
    <location>
        <begin position="127"/>
        <end position="226"/>
    </location>
</feature>
<dbReference type="AlphaFoldDB" id="A0A7T4N8N0"/>
<gene>
    <name evidence="8" type="ORF">I6I06_20215</name>
</gene>
<reference evidence="8 9" key="1">
    <citation type="submission" date="2020-12" db="EMBL/GenBank/DDBJ databases">
        <title>FDA dAtabase for Regulatory Grade micrObial Sequences (FDA-ARGOS): Supporting development and validation of Infectious Disease Dx tests.</title>
        <authorList>
            <person name="Nelson B."/>
            <person name="Plummer A."/>
            <person name="Tallon L."/>
            <person name="Sadzewicz L."/>
            <person name="Zhao X."/>
            <person name="Boylan J."/>
            <person name="Ott S."/>
            <person name="Bowen H."/>
            <person name="Vavikolanu K."/>
            <person name="Mehta A."/>
            <person name="Aluvathingal J."/>
            <person name="Nadendla S."/>
            <person name="Myers T."/>
            <person name="Yan Y."/>
            <person name="Sichtig H."/>
        </authorList>
    </citation>
    <scope>NUCLEOTIDE SEQUENCE [LARGE SCALE GENOMIC DNA]</scope>
    <source>
        <strain evidence="8 9">FDAARGOS_1049</strain>
    </source>
</reference>
<dbReference type="InterPro" id="IPR039420">
    <property type="entry name" value="WalR-like"/>
</dbReference>
<evidence type="ECO:0000256" key="5">
    <source>
        <dbReference type="PROSITE-ProRule" id="PRU01091"/>
    </source>
</evidence>
<dbReference type="PANTHER" id="PTHR48111:SF40">
    <property type="entry name" value="PHOSPHATE REGULON TRANSCRIPTIONAL REGULATORY PROTEIN PHOB"/>
    <property type="match status" value="1"/>
</dbReference>
<dbReference type="KEGG" id="pgis:I6I06_20215"/>
<dbReference type="RefSeq" id="WP_042328289.1">
    <property type="nucleotide sequence ID" value="NZ_CP066076.1"/>
</dbReference>
<evidence type="ECO:0000259" key="7">
    <source>
        <dbReference type="PROSITE" id="PS51755"/>
    </source>
</evidence>
<evidence type="ECO:0000256" key="3">
    <source>
        <dbReference type="ARBA" id="ARBA00023125"/>
    </source>
</evidence>
<evidence type="ECO:0000256" key="2">
    <source>
        <dbReference type="ARBA" id="ARBA00023012"/>
    </source>
</evidence>
<dbReference type="InterPro" id="IPR001789">
    <property type="entry name" value="Sig_transdc_resp-reg_receiver"/>
</dbReference>
<evidence type="ECO:0000313" key="9">
    <source>
        <dbReference type="Proteomes" id="UP000595610"/>
    </source>
</evidence>
<evidence type="ECO:0000256" key="4">
    <source>
        <dbReference type="PROSITE-ProRule" id="PRU00169"/>
    </source>
</evidence>
<feature type="modified residue" description="4-aspartylphosphate" evidence="4">
    <location>
        <position position="51"/>
    </location>
</feature>
<dbReference type="Gene3D" id="3.40.50.2300">
    <property type="match status" value="1"/>
</dbReference>
<dbReference type="PANTHER" id="PTHR48111">
    <property type="entry name" value="REGULATOR OF RPOS"/>
    <property type="match status" value="1"/>
</dbReference>
<protein>
    <submittedName>
        <fullName evidence="8">Response regulator transcription factor</fullName>
    </submittedName>
</protein>
<feature type="DNA-binding region" description="OmpR/PhoB-type" evidence="5">
    <location>
        <begin position="127"/>
        <end position="226"/>
    </location>
</feature>
<keyword evidence="1 4" id="KW-0597">Phosphoprotein</keyword>
<feature type="domain" description="Response regulatory" evidence="6">
    <location>
        <begin position="2"/>
        <end position="117"/>
    </location>
</feature>
<sequence length="234" mass="26044">MRIAVLEDDPAQAAFAIEALSVAGHSCHEFARGQALVRTLRRETFDLLVLDWEIPDMTGKAVLEWVKQNGPQRLPIIFITSYGRENDIMSMLNAGADDYLIKPVSSGVLLARVSALLRRVYGINSTATREVFGDFEFDLPSEQVLKKGMPTTLTQREFALALLLFQNLGRPLSRAHIAERVWKQAPDVSSRTMDTHVSLLRTKLGLRPESGYRLAPVYGYGYRLEKLAPDGAAA</sequence>
<dbReference type="Proteomes" id="UP000595610">
    <property type="component" value="Chromosome 2"/>
</dbReference>
<evidence type="ECO:0000259" key="6">
    <source>
        <dbReference type="PROSITE" id="PS50110"/>
    </source>
</evidence>
<dbReference type="Gene3D" id="6.10.250.690">
    <property type="match status" value="1"/>
</dbReference>
<dbReference type="GO" id="GO:0005829">
    <property type="term" value="C:cytosol"/>
    <property type="evidence" value="ECO:0007669"/>
    <property type="project" value="TreeGrafter"/>
</dbReference>
<dbReference type="Gene3D" id="1.10.10.10">
    <property type="entry name" value="Winged helix-like DNA-binding domain superfamily/Winged helix DNA-binding domain"/>
    <property type="match status" value="1"/>
</dbReference>
<dbReference type="PROSITE" id="PS50110">
    <property type="entry name" value="RESPONSE_REGULATORY"/>
    <property type="match status" value="1"/>
</dbReference>
<dbReference type="SMART" id="SM00448">
    <property type="entry name" value="REC"/>
    <property type="match status" value="1"/>
</dbReference>
<proteinExistence type="predicted"/>
<dbReference type="GO" id="GO:0000156">
    <property type="term" value="F:phosphorelay response regulator activity"/>
    <property type="evidence" value="ECO:0007669"/>
    <property type="project" value="TreeGrafter"/>
</dbReference>
<dbReference type="InterPro" id="IPR036388">
    <property type="entry name" value="WH-like_DNA-bd_sf"/>
</dbReference>
<dbReference type="InterPro" id="IPR001867">
    <property type="entry name" value="OmpR/PhoB-type_DNA-bd"/>
</dbReference>
<dbReference type="Pfam" id="PF00486">
    <property type="entry name" value="Trans_reg_C"/>
    <property type="match status" value="1"/>
</dbReference>
<dbReference type="SMART" id="SM00862">
    <property type="entry name" value="Trans_reg_C"/>
    <property type="match status" value="1"/>
</dbReference>
<dbReference type="GO" id="GO:0006355">
    <property type="term" value="P:regulation of DNA-templated transcription"/>
    <property type="evidence" value="ECO:0007669"/>
    <property type="project" value="InterPro"/>
</dbReference>
<accession>A0A7T4N8N0</accession>
<dbReference type="SUPFAM" id="SSF52172">
    <property type="entry name" value="CheY-like"/>
    <property type="match status" value="1"/>
</dbReference>
<keyword evidence="9" id="KW-1185">Reference proteome</keyword>
<evidence type="ECO:0000256" key="1">
    <source>
        <dbReference type="ARBA" id="ARBA00022553"/>
    </source>
</evidence>
<keyword evidence="2" id="KW-0902">Two-component regulatory system</keyword>
<dbReference type="PROSITE" id="PS51755">
    <property type="entry name" value="OMPR_PHOB"/>
    <property type="match status" value="1"/>
</dbReference>
<keyword evidence="3 5" id="KW-0238">DNA-binding</keyword>
<dbReference type="GO" id="GO:0032993">
    <property type="term" value="C:protein-DNA complex"/>
    <property type="evidence" value="ECO:0007669"/>
    <property type="project" value="TreeGrafter"/>
</dbReference>
<evidence type="ECO:0000313" key="8">
    <source>
        <dbReference type="EMBL" id="QQC67285.1"/>
    </source>
</evidence>
<dbReference type="CDD" id="cd00383">
    <property type="entry name" value="trans_reg_C"/>
    <property type="match status" value="1"/>
</dbReference>
<organism evidence="8 9">
    <name type="scientific">Paraburkholderia ginsengisoli</name>
    <dbReference type="NCBI Taxonomy" id="311231"/>
    <lineage>
        <taxon>Bacteria</taxon>
        <taxon>Pseudomonadati</taxon>
        <taxon>Pseudomonadota</taxon>
        <taxon>Betaproteobacteria</taxon>
        <taxon>Burkholderiales</taxon>
        <taxon>Burkholderiaceae</taxon>
        <taxon>Paraburkholderia</taxon>
    </lineage>
</organism>
<name>A0A7T4N8N0_9BURK</name>
<dbReference type="EMBL" id="CP066076">
    <property type="protein sequence ID" value="QQC67285.1"/>
    <property type="molecule type" value="Genomic_DNA"/>
</dbReference>